<evidence type="ECO:0000313" key="3">
    <source>
        <dbReference type="Proteomes" id="UP000094472"/>
    </source>
</evidence>
<gene>
    <name evidence="2" type="ORF">AUC69_13280</name>
</gene>
<accession>A0A1E3VU79</accession>
<evidence type="ECO:0000256" key="1">
    <source>
        <dbReference type="SAM" id="MobiDB-lite"/>
    </source>
</evidence>
<proteinExistence type="predicted"/>
<dbReference type="AlphaFoldDB" id="A0A1E3VU79"/>
<keyword evidence="3" id="KW-1185">Reference proteome</keyword>
<dbReference type="EMBL" id="LPWF01000027">
    <property type="protein sequence ID" value="ODR97077.1"/>
    <property type="molecule type" value="Genomic_DNA"/>
</dbReference>
<organism evidence="2 3">
    <name type="scientific">Methyloceanibacter superfactus</name>
    <dbReference type="NCBI Taxonomy" id="1774969"/>
    <lineage>
        <taxon>Bacteria</taxon>
        <taxon>Pseudomonadati</taxon>
        <taxon>Pseudomonadota</taxon>
        <taxon>Alphaproteobacteria</taxon>
        <taxon>Hyphomicrobiales</taxon>
        <taxon>Hyphomicrobiaceae</taxon>
        <taxon>Methyloceanibacter</taxon>
    </lineage>
</organism>
<protein>
    <submittedName>
        <fullName evidence="2">Uncharacterized protein</fullName>
    </submittedName>
</protein>
<comment type="caution">
    <text evidence="2">The sequence shown here is derived from an EMBL/GenBank/DDBJ whole genome shotgun (WGS) entry which is preliminary data.</text>
</comment>
<feature type="region of interest" description="Disordered" evidence="1">
    <location>
        <begin position="53"/>
        <end position="83"/>
    </location>
</feature>
<dbReference type="Proteomes" id="UP000094472">
    <property type="component" value="Unassembled WGS sequence"/>
</dbReference>
<evidence type="ECO:0000313" key="2">
    <source>
        <dbReference type="EMBL" id="ODR97077.1"/>
    </source>
</evidence>
<name>A0A1E3VU79_9HYPH</name>
<reference evidence="2 3" key="1">
    <citation type="journal article" date="2016" name="Environ. Microbiol.">
        <title>New Methyloceanibacter diversity from North Sea sediments includes methanotroph containing solely the soluble methane monooxygenase.</title>
        <authorList>
            <person name="Vekeman B."/>
            <person name="Kerckhof F.M."/>
            <person name="Cremers G."/>
            <person name="de Vos P."/>
            <person name="Vandamme P."/>
            <person name="Boon N."/>
            <person name="Op den Camp H.J."/>
            <person name="Heylen K."/>
        </authorList>
    </citation>
    <scope>NUCLEOTIDE SEQUENCE [LARGE SCALE GENOMIC DNA]</scope>
    <source>
        <strain evidence="2 3">R-67175</strain>
    </source>
</reference>
<sequence>MGLLRGRTRVADARGDLQGAELDRLIDGHFEMGDAARHLVEGGEHGNRVLDRLGLGQPRRHGGKEARHGERRHSARSMVRSIG</sequence>